<accession>A0A1B1YAY4</accession>
<sequence length="332" mass="37631">MNGMLRLPGFPPPEKQNIVRFHVLRSLSYPARIILFLVFLLAGFAVQFFTLRVWPGALFLIFASAIVLVRGYDSRVEVKSDPDAGWTHVGMDKLNRIKELDRKAAEWDRDILDISNLAGFFTFLVTLSVLVIVYLSTRDSYFYRETGVIFVSDAIILIVPMWFTGIRRIPKQGNLLIKVDIIKQMEAYFRLVKKDGENFVPLLMLAKDKTGKSIPTDCKFAVTFDNMPDGFYGIQAQVNINLVQGTGYPYFYCVIVAKPGFGLDRHAREIVAPKGITIDYNENSNAEVIVIRQTTTKTSGYHTKINDCKKILAETLAETRKILSSTQKVIKQ</sequence>
<dbReference type="EMBL" id="CP014672">
    <property type="protein sequence ID" value="ANW97914.1"/>
    <property type="molecule type" value="Genomic_DNA"/>
</dbReference>
<proteinExistence type="predicted"/>
<dbReference type="RefSeq" id="WP_015358178.1">
    <property type="nucleotide sequence ID" value="NZ_CP014672.1"/>
</dbReference>
<reference evidence="2 3" key="1">
    <citation type="submission" date="2016-02" db="EMBL/GenBank/DDBJ databases">
        <title>Comparison of Clostridium stercorarium subspecies using comparative genomics and transcriptomics.</title>
        <authorList>
            <person name="Schellenberg J."/>
            <person name="Thallinger G."/>
            <person name="Levin D.B."/>
            <person name="Zhang X."/>
            <person name="Alvare G."/>
            <person name="Fristensky B."/>
            <person name="Sparling R."/>
        </authorList>
    </citation>
    <scope>NUCLEOTIDE SEQUENCE [LARGE SCALE GENOMIC DNA]</scope>
    <source>
        <strain evidence="2 3">DSM 2910</strain>
    </source>
</reference>
<dbReference type="AlphaFoldDB" id="A0A1B1YAY4"/>
<feature type="transmembrane region" description="Helical" evidence="1">
    <location>
        <begin position="141"/>
        <end position="163"/>
    </location>
</feature>
<evidence type="ECO:0000313" key="3">
    <source>
        <dbReference type="Proteomes" id="UP000092971"/>
    </source>
</evidence>
<keyword evidence="1" id="KW-0472">Membrane</keyword>
<dbReference type="OrthoDB" id="2087009at2"/>
<keyword evidence="1" id="KW-1133">Transmembrane helix</keyword>
<name>A0A1B1YAY4_THEST</name>
<gene>
    <name evidence="2" type="ORF">CSTERTH_02110</name>
</gene>
<organism evidence="2 3">
    <name type="scientific">Thermoclostridium stercorarium subsp. thermolacticum DSM 2910</name>
    <dbReference type="NCBI Taxonomy" id="1121336"/>
    <lineage>
        <taxon>Bacteria</taxon>
        <taxon>Bacillati</taxon>
        <taxon>Bacillota</taxon>
        <taxon>Clostridia</taxon>
        <taxon>Eubacteriales</taxon>
        <taxon>Oscillospiraceae</taxon>
        <taxon>Thermoclostridium</taxon>
    </lineage>
</organism>
<evidence type="ECO:0000256" key="1">
    <source>
        <dbReference type="SAM" id="Phobius"/>
    </source>
</evidence>
<evidence type="ECO:0000313" key="2">
    <source>
        <dbReference type="EMBL" id="ANW97914.1"/>
    </source>
</evidence>
<protein>
    <submittedName>
        <fullName evidence="2">Uncharacterized protein</fullName>
    </submittedName>
</protein>
<dbReference type="Proteomes" id="UP000092971">
    <property type="component" value="Chromosome"/>
</dbReference>
<feature type="transmembrane region" description="Helical" evidence="1">
    <location>
        <begin position="54"/>
        <end position="72"/>
    </location>
</feature>
<keyword evidence="1" id="KW-0812">Transmembrane</keyword>
<feature type="transmembrane region" description="Helical" evidence="1">
    <location>
        <begin position="29"/>
        <end position="48"/>
    </location>
</feature>
<feature type="transmembrane region" description="Helical" evidence="1">
    <location>
        <begin position="117"/>
        <end position="135"/>
    </location>
</feature>